<sequence>MTHHGFSEPEGLETCLKSHTLAVDAPFEGGRPSTGERDSGVLRCCSEGACRMM</sequence>
<reference evidence="1 2" key="1">
    <citation type="submission" date="2023-07" db="EMBL/GenBank/DDBJ databases">
        <title>Sequencing the genomes of 1000 actinobacteria strains.</title>
        <authorList>
            <person name="Klenk H.-P."/>
        </authorList>
    </citation>
    <scope>NUCLEOTIDE SEQUENCE [LARGE SCALE GENOMIC DNA]</scope>
    <source>
        <strain evidence="1 2">DSM 44109</strain>
    </source>
</reference>
<name>A0ABT9RKR1_9ACTN</name>
<evidence type="ECO:0000313" key="1">
    <source>
        <dbReference type="EMBL" id="MDP9868865.1"/>
    </source>
</evidence>
<dbReference type="Proteomes" id="UP001230426">
    <property type="component" value="Unassembled WGS sequence"/>
</dbReference>
<protein>
    <submittedName>
        <fullName evidence="1">Uncharacterized protein</fullName>
    </submittedName>
</protein>
<evidence type="ECO:0000313" key="2">
    <source>
        <dbReference type="Proteomes" id="UP001230426"/>
    </source>
</evidence>
<proteinExistence type="predicted"/>
<keyword evidence="2" id="KW-1185">Reference proteome</keyword>
<organism evidence="1 2">
    <name type="scientific">Streptosporangium brasiliense</name>
    <dbReference type="NCBI Taxonomy" id="47480"/>
    <lineage>
        <taxon>Bacteria</taxon>
        <taxon>Bacillati</taxon>
        <taxon>Actinomycetota</taxon>
        <taxon>Actinomycetes</taxon>
        <taxon>Streptosporangiales</taxon>
        <taxon>Streptosporangiaceae</taxon>
        <taxon>Streptosporangium</taxon>
    </lineage>
</organism>
<dbReference type="EMBL" id="JAUSRB010000002">
    <property type="protein sequence ID" value="MDP9868865.1"/>
    <property type="molecule type" value="Genomic_DNA"/>
</dbReference>
<gene>
    <name evidence="1" type="ORF">J2S55_008131</name>
</gene>
<comment type="caution">
    <text evidence="1">The sequence shown here is derived from an EMBL/GenBank/DDBJ whole genome shotgun (WGS) entry which is preliminary data.</text>
</comment>
<accession>A0ABT9RKR1</accession>